<dbReference type="EMBL" id="JOTN01000005">
    <property type="protein sequence ID" value="KEK19910.1"/>
    <property type="molecule type" value="Genomic_DNA"/>
</dbReference>
<organism evidence="9 10">
    <name type="scientific">Bacillus manliponensis</name>
    <dbReference type="NCBI Taxonomy" id="574376"/>
    <lineage>
        <taxon>Bacteria</taxon>
        <taxon>Bacillati</taxon>
        <taxon>Bacillota</taxon>
        <taxon>Bacilli</taxon>
        <taxon>Bacillales</taxon>
        <taxon>Bacillaceae</taxon>
        <taxon>Bacillus</taxon>
        <taxon>Bacillus cereus group</taxon>
    </lineage>
</organism>
<feature type="transmembrane region" description="Helical" evidence="6">
    <location>
        <begin position="145"/>
        <end position="162"/>
    </location>
</feature>
<evidence type="ECO:0000256" key="2">
    <source>
        <dbReference type="ARBA" id="ARBA00022475"/>
    </source>
</evidence>
<comment type="caution">
    <text evidence="9">The sequence shown here is derived from an EMBL/GenBank/DDBJ whole genome shotgun (WGS) entry which is preliminary data.</text>
</comment>
<feature type="domain" description="Putative Na+/H+ antiporter N-terminal" evidence="8">
    <location>
        <begin position="2"/>
        <end position="88"/>
    </location>
</feature>
<evidence type="ECO:0000256" key="4">
    <source>
        <dbReference type="ARBA" id="ARBA00022989"/>
    </source>
</evidence>
<dbReference type="Proteomes" id="UP000027822">
    <property type="component" value="Unassembled WGS sequence"/>
</dbReference>
<feature type="transmembrane region" description="Helical" evidence="6">
    <location>
        <begin position="291"/>
        <end position="309"/>
    </location>
</feature>
<keyword evidence="5 6" id="KW-0472">Membrane</keyword>
<feature type="transmembrane region" description="Helical" evidence="6">
    <location>
        <begin position="98"/>
        <end position="115"/>
    </location>
</feature>
<feature type="transmembrane region" description="Helical" evidence="6">
    <location>
        <begin position="361"/>
        <end position="386"/>
    </location>
</feature>
<proteinExistence type="predicted"/>
<evidence type="ECO:0000313" key="10">
    <source>
        <dbReference type="Proteomes" id="UP000027822"/>
    </source>
</evidence>
<feature type="transmembrane region" description="Helical" evidence="6">
    <location>
        <begin position="193"/>
        <end position="213"/>
    </location>
</feature>
<dbReference type="GO" id="GO:0005886">
    <property type="term" value="C:plasma membrane"/>
    <property type="evidence" value="ECO:0007669"/>
    <property type="project" value="UniProtKB-SubCell"/>
</dbReference>
<dbReference type="PANTHER" id="PTHR37821:SF1">
    <property type="entry name" value="AMINO ACID TRANSPORTER YUIF-RELATED"/>
    <property type="match status" value="1"/>
</dbReference>
<evidence type="ECO:0000259" key="7">
    <source>
        <dbReference type="Pfam" id="PF03553"/>
    </source>
</evidence>
<feature type="transmembrane region" description="Helical" evidence="6">
    <location>
        <begin position="260"/>
        <end position="279"/>
    </location>
</feature>
<comment type="subcellular location">
    <subcellularLocation>
        <location evidence="1">Cell membrane</location>
        <topology evidence="1">Multi-pass membrane protein</topology>
    </subcellularLocation>
</comment>
<dbReference type="Pfam" id="PF13726">
    <property type="entry name" value="Na_H_antiport_2"/>
    <property type="match status" value="1"/>
</dbReference>
<sequence length="439" mass="46256">MNAVLIAVAVMLLLSLLRVQVIVAIIVGALTGGLIGGLGITETISTFTEGLGDSAPIALSYAMLGGFAISLSKTGLPDAMIHTALRWIENEGDSKKKAYSKVLILLIILTMAVFSQNVIPVHIAFIPILIPALLKVLNELQIDRRLVACIITFGLITPYMWIPAGFGKIYHDILQSNAAQSGLTFDVSLIPKAMTIPALGMILGLCIAIFITYRKPRKYNELNVEKTEDETIPYTKKSIAFGLLAIVATLSVQLATESMIFGALAGIIVLSLSGSLPLNEADVILTSGMRMMSFIGFVMISAAGFGAVLRETGHVESLVETSASLIGNSKPLAAFLMLVIGLLVTMGIGSSFSTIPILTTIFVPLCIQLGFSPMATIAIIGTAGALGDAGSPASDSTLGPTSGLGADGQHQHIWDTCVPTFLHYNIPLLIFGFIAALVL</sequence>
<evidence type="ECO:0000256" key="1">
    <source>
        <dbReference type="ARBA" id="ARBA00004651"/>
    </source>
</evidence>
<reference evidence="9 10" key="1">
    <citation type="submission" date="2014-06" db="EMBL/GenBank/DDBJ databases">
        <title>Draft genome sequence of Bacillus manliponensis JCM 15802 (MCCC 1A00708).</title>
        <authorList>
            <person name="Lai Q."/>
            <person name="Liu Y."/>
            <person name="Shao Z."/>
        </authorList>
    </citation>
    <scope>NUCLEOTIDE SEQUENCE [LARGE SCALE GENOMIC DNA]</scope>
    <source>
        <strain evidence="9 10">JCM 15802</strain>
    </source>
</reference>
<feature type="transmembrane region" description="Helical" evidence="6">
    <location>
        <begin position="329"/>
        <end position="349"/>
    </location>
</feature>
<gene>
    <name evidence="9" type="ORF">BAMA_19250</name>
</gene>
<keyword evidence="10" id="KW-1185">Reference proteome</keyword>
<keyword evidence="3 6" id="KW-0812">Transmembrane</keyword>
<dbReference type="PANTHER" id="PTHR37821">
    <property type="entry name" value="AMINO ACID TRANSPORTER YUIF-RELATED"/>
    <property type="match status" value="1"/>
</dbReference>
<feature type="domain" description="Na+/H+ antiporter NhaC-like C-terminal" evidence="7">
    <location>
        <begin position="151"/>
        <end position="433"/>
    </location>
</feature>
<dbReference type="RefSeq" id="WP_034638099.1">
    <property type="nucleotide sequence ID" value="NZ_CBCSJC010000007.1"/>
</dbReference>
<protein>
    <submittedName>
        <fullName evidence="9">Sodium:proton antiporter</fullName>
    </submittedName>
</protein>
<dbReference type="Pfam" id="PF03553">
    <property type="entry name" value="Na_H_antiporter"/>
    <property type="match status" value="1"/>
</dbReference>
<dbReference type="OrthoDB" id="9772446at2"/>
<dbReference type="InterPro" id="IPR018461">
    <property type="entry name" value="Na/H_Antiport_NhaC-like_C"/>
</dbReference>
<dbReference type="PRINTS" id="PR00173">
    <property type="entry name" value="EDTRNSPORT"/>
</dbReference>
<feature type="transmembrane region" description="Helical" evidence="6">
    <location>
        <begin position="421"/>
        <end position="438"/>
    </location>
</feature>
<keyword evidence="4 6" id="KW-1133">Transmembrane helix</keyword>
<dbReference type="eggNOG" id="COG2056">
    <property type="taxonomic scope" value="Bacteria"/>
</dbReference>
<accession>A0A073K092</accession>
<dbReference type="AlphaFoldDB" id="A0A073K092"/>
<feature type="transmembrane region" description="Helical" evidence="6">
    <location>
        <begin position="57"/>
        <end position="77"/>
    </location>
</feature>
<keyword evidence="2" id="KW-1003">Cell membrane</keyword>
<evidence type="ECO:0000259" key="8">
    <source>
        <dbReference type="Pfam" id="PF13726"/>
    </source>
</evidence>
<dbReference type="InterPro" id="IPR032813">
    <property type="entry name" value="Na_H_antiport_N"/>
</dbReference>
<evidence type="ECO:0000256" key="5">
    <source>
        <dbReference type="ARBA" id="ARBA00023136"/>
    </source>
</evidence>
<evidence type="ECO:0000256" key="6">
    <source>
        <dbReference type="SAM" id="Phobius"/>
    </source>
</evidence>
<feature type="transmembrane region" description="Helical" evidence="6">
    <location>
        <begin position="234"/>
        <end position="254"/>
    </location>
</feature>
<dbReference type="InterPro" id="IPR052576">
    <property type="entry name" value="AA_Transporter-Related"/>
</dbReference>
<evidence type="ECO:0000313" key="9">
    <source>
        <dbReference type="EMBL" id="KEK19910.1"/>
    </source>
</evidence>
<name>A0A073K092_9BACI</name>
<feature type="transmembrane region" description="Helical" evidence="6">
    <location>
        <begin position="121"/>
        <end position="138"/>
    </location>
</feature>
<evidence type="ECO:0000256" key="3">
    <source>
        <dbReference type="ARBA" id="ARBA00022692"/>
    </source>
</evidence>